<organism evidence="1 2">
    <name type="scientific">Araneus ventricosus</name>
    <name type="common">Orbweaver spider</name>
    <name type="synonym">Epeira ventricosa</name>
    <dbReference type="NCBI Taxonomy" id="182803"/>
    <lineage>
        <taxon>Eukaryota</taxon>
        <taxon>Metazoa</taxon>
        <taxon>Ecdysozoa</taxon>
        <taxon>Arthropoda</taxon>
        <taxon>Chelicerata</taxon>
        <taxon>Arachnida</taxon>
        <taxon>Araneae</taxon>
        <taxon>Araneomorphae</taxon>
        <taxon>Entelegynae</taxon>
        <taxon>Araneoidea</taxon>
        <taxon>Araneidae</taxon>
        <taxon>Araneus</taxon>
    </lineage>
</organism>
<reference evidence="1 2" key="1">
    <citation type="journal article" date="2019" name="Sci. Rep.">
        <title>Orb-weaving spider Araneus ventricosus genome elucidates the spidroin gene catalogue.</title>
        <authorList>
            <person name="Kono N."/>
            <person name="Nakamura H."/>
            <person name="Ohtoshi R."/>
            <person name="Moran D.A.P."/>
            <person name="Shinohara A."/>
            <person name="Yoshida Y."/>
            <person name="Fujiwara M."/>
            <person name="Mori M."/>
            <person name="Tomita M."/>
            <person name="Arakawa K."/>
        </authorList>
    </citation>
    <scope>NUCLEOTIDE SEQUENCE [LARGE SCALE GENOMIC DNA]</scope>
</reference>
<dbReference type="Proteomes" id="UP000499080">
    <property type="component" value="Unassembled WGS sequence"/>
</dbReference>
<name>A0A4Y2ET08_ARAVE</name>
<dbReference type="AlphaFoldDB" id="A0A4Y2ET08"/>
<dbReference type="EMBL" id="BGPR01171263">
    <property type="protein sequence ID" value="GBM31647.1"/>
    <property type="molecule type" value="Genomic_DNA"/>
</dbReference>
<accession>A0A4Y2ET08</accession>
<sequence length="86" mass="9673">MIDVKIPEQLLKLAPPKYPPGPVGKTPQENSYKELLFTPYLVPLGTQKLFGNSKLRRRDGCPFSVELRRGYPQTIPLIAKTVTGHK</sequence>
<keyword evidence="2" id="KW-1185">Reference proteome</keyword>
<proteinExistence type="predicted"/>
<protein>
    <submittedName>
        <fullName evidence="1">Uncharacterized protein</fullName>
    </submittedName>
</protein>
<evidence type="ECO:0000313" key="2">
    <source>
        <dbReference type="Proteomes" id="UP000499080"/>
    </source>
</evidence>
<comment type="caution">
    <text evidence="1">The sequence shown here is derived from an EMBL/GenBank/DDBJ whole genome shotgun (WGS) entry which is preliminary data.</text>
</comment>
<gene>
    <name evidence="1" type="ORF">AVEN_196783_1</name>
</gene>
<evidence type="ECO:0000313" key="1">
    <source>
        <dbReference type="EMBL" id="GBM31647.1"/>
    </source>
</evidence>